<keyword evidence="3 8" id="KW-0489">Methyltransferase</keyword>
<dbReference type="Pfam" id="PF02870">
    <property type="entry name" value="Methyltransf_1N"/>
    <property type="match status" value="1"/>
</dbReference>
<dbReference type="InterPro" id="IPR023546">
    <property type="entry name" value="MGMT"/>
</dbReference>
<evidence type="ECO:0000259" key="10">
    <source>
        <dbReference type="Pfam" id="PF02870"/>
    </source>
</evidence>
<dbReference type="Gene3D" id="1.10.10.10">
    <property type="entry name" value="Winged helix-like DNA-binding domain superfamily/Winged helix DNA-binding domain"/>
    <property type="match status" value="1"/>
</dbReference>
<dbReference type="InterPro" id="IPR036631">
    <property type="entry name" value="MGMT_N_sf"/>
</dbReference>
<dbReference type="InterPro" id="IPR036388">
    <property type="entry name" value="WH-like_DNA-bd_sf"/>
</dbReference>
<comment type="miscellaneous">
    <text evidence="8">This enzyme catalyzes only one turnover and therefore is not strictly catalytic. According to one definition, an enzyme is a biocatalyst that acts repeatedly and over many reaction cycles.</text>
</comment>
<evidence type="ECO:0000256" key="1">
    <source>
        <dbReference type="ARBA" id="ARBA00001286"/>
    </source>
</evidence>
<accession>A0ABS2DT95</accession>
<evidence type="ECO:0000256" key="5">
    <source>
        <dbReference type="ARBA" id="ARBA00022763"/>
    </source>
</evidence>
<comment type="function">
    <text evidence="8">Involved in the cellular defense against the biological effects of O6-methylguanine (O6-MeG) and O4-methylthymine (O4-MeT) in DNA. Repairs the methylated nucleobase in DNA by stoichiometrically transferring the methyl group to a cysteine residue in the enzyme. This is a suicide reaction: the enzyme is irreversibly inactivated.</text>
</comment>
<name>A0ABS2DT95_9BURK</name>
<dbReference type="RefSeq" id="WP_239477671.1">
    <property type="nucleotide sequence ID" value="NZ_JACJJC010000013.1"/>
</dbReference>
<dbReference type="GO" id="GO:0032259">
    <property type="term" value="P:methylation"/>
    <property type="evidence" value="ECO:0007669"/>
    <property type="project" value="UniProtKB-KW"/>
</dbReference>
<keyword evidence="4 8" id="KW-0808">Transferase</keyword>
<sequence length="200" mass="22064">MQKQAHSGSRSRQVARFVEWMSPCGKFVLASVGDELLMCDWADGWHHGTIMSRFERLLPLSFESGTSPVIERALAELRAYFKGERKAFDLPLRYVGTEFQRAVWSALERVPYGELVRYGDIAEAIGRPKAARAVGAAVGQNPFSIIVPCHRVIGRDGTLVGYGGGYDAKRRLLALEMGVPESELPFESGAQLHAASRLAK</sequence>
<keyword evidence="6 8" id="KW-0234">DNA repair</keyword>
<gene>
    <name evidence="11" type="ORF">H6A60_08555</name>
</gene>
<dbReference type="EMBL" id="JACJJC010000013">
    <property type="protein sequence ID" value="MBM6704531.1"/>
    <property type="molecule type" value="Genomic_DNA"/>
</dbReference>
<dbReference type="PROSITE" id="PS00374">
    <property type="entry name" value="MGMT"/>
    <property type="match status" value="1"/>
</dbReference>
<keyword evidence="2 8" id="KW-0963">Cytoplasm</keyword>
<dbReference type="PANTHER" id="PTHR10815">
    <property type="entry name" value="METHYLATED-DNA--PROTEIN-CYSTEINE METHYLTRANSFERASE"/>
    <property type="match status" value="1"/>
</dbReference>
<dbReference type="InterPro" id="IPR036217">
    <property type="entry name" value="MethylDNA_cys_MeTrfase_DNAb"/>
</dbReference>
<dbReference type="SUPFAM" id="SSF53155">
    <property type="entry name" value="Methylated DNA-protein cysteine methyltransferase domain"/>
    <property type="match status" value="1"/>
</dbReference>
<evidence type="ECO:0000313" key="11">
    <source>
        <dbReference type="EMBL" id="MBM6704531.1"/>
    </source>
</evidence>
<proteinExistence type="inferred from homology"/>
<dbReference type="Proteomes" id="UP000715095">
    <property type="component" value="Unassembled WGS sequence"/>
</dbReference>
<feature type="domain" description="Methylated-DNA-[protein]-cysteine S-methyltransferase DNA binding" evidence="9">
    <location>
        <begin position="98"/>
        <end position="176"/>
    </location>
</feature>
<dbReference type="HAMAP" id="MF_00772">
    <property type="entry name" value="OGT"/>
    <property type="match status" value="1"/>
</dbReference>
<comment type="similarity">
    <text evidence="8">Belongs to the MGMT family.</text>
</comment>
<dbReference type="InterPro" id="IPR001497">
    <property type="entry name" value="MethylDNA_cys_MeTrfase_AS"/>
</dbReference>
<dbReference type="CDD" id="cd06445">
    <property type="entry name" value="ATase"/>
    <property type="match status" value="1"/>
</dbReference>
<dbReference type="Pfam" id="PF01035">
    <property type="entry name" value="DNA_binding_1"/>
    <property type="match status" value="1"/>
</dbReference>
<dbReference type="InterPro" id="IPR014048">
    <property type="entry name" value="MethylDNA_cys_MeTrfase_DNA-bd"/>
</dbReference>
<feature type="active site" description="Nucleophile; methyl group acceptor" evidence="8">
    <location>
        <position position="149"/>
    </location>
</feature>
<dbReference type="PANTHER" id="PTHR10815:SF5">
    <property type="entry name" value="METHYLATED-DNA--PROTEIN-CYSTEINE METHYLTRANSFERASE"/>
    <property type="match status" value="1"/>
</dbReference>
<dbReference type="NCBIfam" id="TIGR00589">
    <property type="entry name" value="ogt"/>
    <property type="match status" value="1"/>
</dbReference>
<dbReference type="GO" id="GO:0003908">
    <property type="term" value="F:methylated-DNA-[protein]-cysteine S-methyltransferase activity"/>
    <property type="evidence" value="ECO:0007669"/>
    <property type="project" value="UniProtKB-EC"/>
</dbReference>
<dbReference type="EC" id="2.1.1.63" evidence="8"/>
<evidence type="ECO:0000313" key="12">
    <source>
        <dbReference type="Proteomes" id="UP000715095"/>
    </source>
</evidence>
<evidence type="ECO:0000256" key="7">
    <source>
        <dbReference type="ARBA" id="ARBA00049348"/>
    </source>
</evidence>
<evidence type="ECO:0000256" key="6">
    <source>
        <dbReference type="ARBA" id="ARBA00023204"/>
    </source>
</evidence>
<evidence type="ECO:0000259" key="9">
    <source>
        <dbReference type="Pfam" id="PF01035"/>
    </source>
</evidence>
<dbReference type="InterPro" id="IPR008332">
    <property type="entry name" value="MethylG_MeTrfase_N"/>
</dbReference>
<keyword evidence="12" id="KW-1185">Reference proteome</keyword>
<comment type="catalytic activity">
    <reaction evidence="7 8">
        <text>a 6-O-methyl-2'-deoxyguanosine in DNA + L-cysteinyl-[protein] = S-methyl-L-cysteinyl-[protein] + a 2'-deoxyguanosine in DNA</text>
        <dbReference type="Rhea" id="RHEA:24000"/>
        <dbReference type="Rhea" id="RHEA-COMP:10131"/>
        <dbReference type="Rhea" id="RHEA-COMP:10132"/>
        <dbReference type="Rhea" id="RHEA-COMP:11367"/>
        <dbReference type="Rhea" id="RHEA-COMP:11368"/>
        <dbReference type="ChEBI" id="CHEBI:29950"/>
        <dbReference type="ChEBI" id="CHEBI:82612"/>
        <dbReference type="ChEBI" id="CHEBI:85445"/>
        <dbReference type="ChEBI" id="CHEBI:85448"/>
        <dbReference type="EC" id="2.1.1.63"/>
    </reaction>
</comment>
<evidence type="ECO:0000256" key="8">
    <source>
        <dbReference type="HAMAP-Rule" id="MF_00772"/>
    </source>
</evidence>
<keyword evidence="5 8" id="KW-0227">DNA damage</keyword>
<organism evidence="11 12">
    <name type="scientific">Sutterella massiliensis</name>
    <dbReference type="NCBI Taxonomy" id="1816689"/>
    <lineage>
        <taxon>Bacteria</taxon>
        <taxon>Pseudomonadati</taxon>
        <taxon>Pseudomonadota</taxon>
        <taxon>Betaproteobacteria</taxon>
        <taxon>Burkholderiales</taxon>
        <taxon>Sutterellaceae</taxon>
        <taxon>Sutterella</taxon>
    </lineage>
</organism>
<evidence type="ECO:0000256" key="4">
    <source>
        <dbReference type="ARBA" id="ARBA00022679"/>
    </source>
</evidence>
<comment type="subcellular location">
    <subcellularLocation>
        <location evidence="8">Cytoplasm</location>
    </subcellularLocation>
</comment>
<comment type="catalytic activity">
    <reaction evidence="1 8">
        <text>a 4-O-methyl-thymidine in DNA + L-cysteinyl-[protein] = a thymidine in DNA + S-methyl-L-cysteinyl-[protein]</text>
        <dbReference type="Rhea" id="RHEA:53428"/>
        <dbReference type="Rhea" id="RHEA-COMP:10131"/>
        <dbReference type="Rhea" id="RHEA-COMP:10132"/>
        <dbReference type="Rhea" id="RHEA-COMP:13555"/>
        <dbReference type="Rhea" id="RHEA-COMP:13556"/>
        <dbReference type="ChEBI" id="CHEBI:29950"/>
        <dbReference type="ChEBI" id="CHEBI:82612"/>
        <dbReference type="ChEBI" id="CHEBI:137386"/>
        <dbReference type="ChEBI" id="CHEBI:137387"/>
        <dbReference type="EC" id="2.1.1.63"/>
    </reaction>
</comment>
<evidence type="ECO:0000256" key="3">
    <source>
        <dbReference type="ARBA" id="ARBA00022603"/>
    </source>
</evidence>
<feature type="domain" description="Methylguanine DNA methyltransferase ribonuclease-like" evidence="10">
    <location>
        <begin position="21"/>
        <end position="93"/>
    </location>
</feature>
<evidence type="ECO:0000256" key="2">
    <source>
        <dbReference type="ARBA" id="ARBA00022490"/>
    </source>
</evidence>
<dbReference type="SUPFAM" id="SSF46767">
    <property type="entry name" value="Methylated DNA-protein cysteine methyltransferase, C-terminal domain"/>
    <property type="match status" value="1"/>
</dbReference>
<comment type="caution">
    <text evidence="11">The sequence shown here is derived from an EMBL/GenBank/DDBJ whole genome shotgun (WGS) entry which is preliminary data.</text>
</comment>
<reference evidence="11 12" key="1">
    <citation type="journal article" date="2021" name="Sci. Rep.">
        <title>The distribution of antibiotic resistance genes in chicken gut microbiota commensals.</title>
        <authorList>
            <person name="Juricova H."/>
            <person name="Matiasovicova J."/>
            <person name="Kubasova T."/>
            <person name="Cejkova D."/>
            <person name="Rychlik I."/>
        </authorList>
    </citation>
    <scope>NUCLEOTIDE SEQUENCE [LARGE SCALE GENOMIC DNA]</scope>
    <source>
        <strain evidence="11 12">An829</strain>
    </source>
</reference>
<protein>
    <recommendedName>
        <fullName evidence="8">Methylated-DNA--protein-cysteine methyltransferase</fullName>
        <ecNumber evidence="8">2.1.1.63</ecNumber>
    </recommendedName>
    <alternativeName>
        <fullName evidence="8">6-O-methylguanine-DNA methyltransferase</fullName>
        <shortName evidence="8">MGMT</shortName>
    </alternativeName>
    <alternativeName>
        <fullName evidence="8">O-6-methylguanine-DNA-alkyltransferase</fullName>
    </alternativeName>
</protein>
<dbReference type="Gene3D" id="3.30.160.70">
    <property type="entry name" value="Methylated DNA-protein cysteine methyltransferase domain"/>
    <property type="match status" value="1"/>
</dbReference>